<dbReference type="PANTHER" id="PTHR43531:SF11">
    <property type="entry name" value="METHYL-ACCEPTING CHEMOTAXIS PROTEIN 3"/>
    <property type="match status" value="1"/>
</dbReference>
<proteinExistence type="inferred from homology"/>
<dbReference type="InterPro" id="IPR051310">
    <property type="entry name" value="MCP_chemotaxis"/>
</dbReference>
<evidence type="ECO:0000259" key="6">
    <source>
        <dbReference type="PROSITE" id="PS50112"/>
    </source>
</evidence>
<keyword evidence="4" id="KW-0472">Membrane</keyword>
<dbReference type="InterPro" id="IPR004089">
    <property type="entry name" value="MCPsignal_dom"/>
</dbReference>
<keyword evidence="9" id="KW-1185">Reference proteome</keyword>
<dbReference type="InterPro" id="IPR000014">
    <property type="entry name" value="PAS"/>
</dbReference>
<gene>
    <name evidence="8" type="ORF">IED13_08625</name>
</gene>
<feature type="domain" description="HAMP" evidence="7">
    <location>
        <begin position="268"/>
        <end position="312"/>
    </location>
</feature>
<feature type="domain" description="Methyl-accepting transducer" evidence="5">
    <location>
        <begin position="317"/>
        <end position="546"/>
    </location>
</feature>
<evidence type="ECO:0000313" key="9">
    <source>
        <dbReference type="Proteomes" id="UP000619295"/>
    </source>
</evidence>
<dbReference type="SUPFAM" id="SSF58104">
    <property type="entry name" value="Methyl-accepting chemotaxis protein (MCP) signaling domain"/>
    <property type="match status" value="1"/>
</dbReference>
<dbReference type="Gene3D" id="3.30.450.20">
    <property type="entry name" value="PAS domain"/>
    <property type="match status" value="1"/>
</dbReference>
<evidence type="ECO:0000313" key="8">
    <source>
        <dbReference type="EMBL" id="MBD3845760.1"/>
    </source>
</evidence>
<dbReference type="GO" id="GO:0006935">
    <property type="term" value="P:chemotaxis"/>
    <property type="evidence" value="ECO:0007669"/>
    <property type="project" value="InterPro"/>
</dbReference>
<keyword evidence="4" id="KW-1133">Transmembrane helix</keyword>
<evidence type="ECO:0000259" key="7">
    <source>
        <dbReference type="PROSITE" id="PS50885"/>
    </source>
</evidence>
<dbReference type="CDD" id="cd11386">
    <property type="entry name" value="MCP_signal"/>
    <property type="match status" value="1"/>
</dbReference>
<dbReference type="Gene3D" id="1.10.287.950">
    <property type="entry name" value="Methyl-accepting chemotaxis protein"/>
    <property type="match status" value="1"/>
</dbReference>
<dbReference type="RefSeq" id="WP_191123931.1">
    <property type="nucleotide sequence ID" value="NZ_JACXWY010000004.1"/>
</dbReference>
<dbReference type="PRINTS" id="PR00260">
    <property type="entry name" value="CHEMTRNSDUCR"/>
</dbReference>
<organism evidence="8 9">
    <name type="scientific">Bosea spartocytisi</name>
    <dbReference type="NCBI Taxonomy" id="2773451"/>
    <lineage>
        <taxon>Bacteria</taxon>
        <taxon>Pseudomonadati</taxon>
        <taxon>Pseudomonadota</taxon>
        <taxon>Alphaproteobacteria</taxon>
        <taxon>Hyphomicrobiales</taxon>
        <taxon>Boseaceae</taxon>
        <taxon>Bosea</taxon>
    </lineage>
</organism>
<evidence type="ECO:0000256" key="3">
    <source>
        <dbReference type="PROSITE-ProRule" id="PRU00284"/>
    </source>
</evidence>
<dbReference type="Proteomes" id="UP000619295">
    <property type="component" value="Unassembled WGS sequence"/>
</dbReference>
<evidence type="ECO:0000256" key="2">
    <source>
        <dbReference type="ARBA" id="ARBA00029447"/>
    </source>
</evidence>
<dbReference type="GO" id="GO:0005886">
    <property type="term" value="C:plasma membrane"/>
    <property type="evidence" value="ECO:0007669"/>
    <property type="project" value="TreeGrafter"/>
</dbReference>
<dbReference type="GO" id="GO:0007165">
    <property type="term" value="P:signal transduction"/>
    <property type="evidence" value="ECO:0007669"/>
    <property type="project" value="UniProtKB-KW"/>
</dbReference>
<name>A0A927E8I0_9HYPH</name>
<evidence type="ECO:0000259" key="5">
    <source>
        <dbReference type="PROSITE" id="PS50111"/>
    </source>
</evidence>
<keyword evidence="4" id="KW-0812">Transmembrane</keyword>
<dbReference type="GO" id="GO:0004888">
    <property type="term" value="F:transmembrane signaling receptor activity"/>
    <property type="evidence" value="ECO:0007669"/>
    <property type="project" value="InterPro"/>
</dbReference>
<evidence type="ECO:0000256" key="1">
    <source>
        <dbReference type="ARBA" id="ARBA00022500"/>
    </source>
</evidence>
<evidence type="ECO:0000256" key="4">
    <source>
        <dbReference type="SAM" id="Phobius"/>
    </source>
</evidence>
<dbReference type="SUPFAM" id="SSF55785">
    <property type="entry name" value="PYP-like sensor domain (PAS domain)"/>
    <property type="match status" value="1"/>
</dbReference>
<accession>A0A927E8I0</accession>
<feature type="domain" description="PAS" evidence="6">
    <location>
        <begin position="105"/>
        <end position="147"/>
    </location>
</feature>
<feature type="transmembrane region" description="Helical" evidence="4">
    <location>
        <begin position="40"/>
        <end position="60"/>
    </location>
</feature>
<dbReference type="InterPro" id="IPR003660">
    <property type="entry name" value="HAMP_dom"/>
</dbReference>
<dbReference type="InterPro" id="IPR004090">
    <property type="entry name" value="Chemotax_Me-accpt_rcpt"/>
</dbReference>
<dbReference type="InterPro" id="IPR035965">
    <property type="entry name" value="PAS-like_dom_sf"/>
</dbReference>
<reference evidence="8" key="1">
    <citation type="submission" date="2020-09" db="EMBL/GenBank/DDBJ databases">
        <title>Bosea spartocytisi sp. nov. a root nodule endophyte of Spartocytisus supranubius in the high mountain ecosystem fo the Teide National Park (Canary Islands, Spain).</title>
        <authorList>
            <person name="Pulido-Suarez L."/>
            <person name="Peix A."/>
            <person name="Igual J.M."/>
            <person name="Socas-Perez N."/>
            <person name="Velazquez E."/>
            <person name="Flores-Felix J.D."/>
            <person name="Leon-Barrios M."/>
        </authorList>
    </citation>
    <scope>NUCLEOTIDE SEQUENCE</scope>
    <source>
        <strain evidence="8">SSUT16</strain>
    </source>
</reference>
<sequence>MGNALGSLSHLTVSQPLTAAGSAVFAGGFAYLAASSGMPAVGVGAVSAVALLGGLAAWGATRSLSPVRESLSRLLAARGQAAPARAAKETGLADALDGLHDAMLESGRIRVALDHAGAKLMICDAEGGVVYVNKALLRFFGEAQEDFRTAFPGCSAKDMLGRVMERVQGEQGYGATGLPVEMVLGRRTIRFTLTPVAASGAVEAGTVVEWQELSEAFVMTAAVKDAVAAALEGDFSRRVAVDPKGGALAEVVAGMNSVGAVAEETFGDVAEVVGALVQGDLSRRMTGRYRGRLAALQHDFNDALDWLGETVRRVQSTAEQAGRVAGEIAATTGDLAARTERSASDLGEASAVAGQIAASARQSTVRAREATELAGETMGVAQEGQNVVGQAVDAIERIEGSSTRISDIVGVIDQIAFQTNLLALNAAVEAARAGDAGKGFAVVASEVRTLAQRSAQAAKDIKGVIATSNGQVAEGVRCVRGTGEALGRIVAAVGKVSSTIGDIASEAAEQTKGVEAMSGSVTQMDGGIRQNGALAQRSAQAAGELLEQVAALGDLVAGFHTGGAASTQTRPARRPVASVGEFDAAPSSAIPTRRVANGGRHLNGRPGF</sequence>
<dbReference type="Pfam" id="PF00015">
    <property type="entry name" value="MCPsignal"/>
    <property type="match status" value="1"/>
</dbReference>
<protein>
    <recommendedName>
        <fullName evidence="10">Methyl-accepting chemotaxis protein</fullName>
    </recommendedName>
</protein>
<dbReference type="PROSITE" id="PS50111">
    <property type="entry name" value="CHEMOTAXIS_TRANSDUC_2"/>
    <property type="match status" value="1"/>
</dbReference>
<evidence type="ECO:0008006" key="10">
    <source>
        <dbReference type="Google" id="ProtNLM"/>
    </source>
</evidence>
<dbReference type="SMART" id="SM00283">
    <property type="entry name" value="MA"/>
    <property type="match status" value="1"/>
</dbReference>
<dbReference type="EMBL" id="JACXWY010000004">
    <property type="protein sequence ID" value="MBD3845760.1"/>
    <property type="molecule type" value="Genomic_DNA"/>
</dbReference>
<dbReference type="Pfam" id="PF18947">
    <property type="entry name" value="HAMP_2"/>
    <property type="match status" value="1"/>
</dbReference>
<dbReference type="PROSITE" id="PS50112">
    <property type="entry name" value="PAS"/>
    <property type="match status" value="1"/>
</dbReference>
<dbReference type="Pfam" id="PF13188">
    <property type="entry name" value="PAS_8"/>
    <property type="match status" value="1"/>
</dbReference>
<keyword evidence="1" id="KW-0145">Chemotaxis</keyword>
<keyword evidence="3" id="KW-0807">Transducer</keyword>
<comment type="similarity">
    <text evidence="2">Belongs to the methyl-accepting chemotaxis (MCP) protein family.</text>
</comment>
<dbReference type="PANTHER" id="PTHR43531">
    <property type="entry name" value="PROTEIN ICFG"/>
    <property type="match status" value="1"/>
</dbReference>
<feature type="transmembrane region" description="Helical" evidence="4">
    <location>
        <begin position="12"/>
        <end position="33"/>
    </location>
</feature>
<comment type="caution">
    <text evidence="8">The sequence shown here is derived from an EMBL/GenBank/DDBJ whole genome shotgun (WGS) entry which is preliminary data.</text>
</comment>
<dbReference type="PROSITE" id="PS50885">
    <property type="entry name" value="HAMP"/>
    <property type="match status" value="1"/>
</dbReference>
<dbReference type="AlphaFoldDB" id="A0A927E8I0"/>